<dbReference type="SUPFAM" id="SSF48371">
    <property type="entry name" value="ARM repeat"/>
    <property type="match status" value="1"/>
</dbReference>
<evidence type="ECO:0000256" key="1">
    <source>
        <dbReference type="SAM" id="SignalP"/>
    </source>
</evidence>
<dbReference type="Gene3D" id="3.40.50.880">
    <property type="match status" value="1"/>
</dbReference>
<keyword evidence="1" id="KW-0732">Signal</keyword>
<name>A0AAE3VGF8_9BACT</name>
<dbReference type="PANTHER" id="PTHR40469:SF2">
    <property type="entry name" value="GALACTOSE-BINDING DOMAIN-LIKE SUPERFAMILY PROTEIN"/>
    <property type="match status" value="1"/>
</dbReference>
<dbReference type="SUPFAM" id="SSF49785">
    <property type="entry name" value="Galactose-binding domain-like"/>
    <property type="match status" value="2"/>
</dbReference>
<proteinExistence type="predicted"/>
<dbReference type="InterPro" id="IPR029010">
    <property type="entry name" value="ThuA-like"/>
</dbReference>
<dbReference type="AlphaFoldDB" id="A0AAE3VGF8"/>
<feature type="chain" id="PRO_5041937732" evidence="1">
    <location>
        <begin position="23"/>
        <end position="1212"/>
    </location>
</feature>
<dbReference type="Proteomes" id="UP001238163">
    <property type="component" value="Unassembled WGS sequence"/>
</dbReference>
<evidence type="ECO:0000313" key="3">
    <source>
        <dbReference type="EMBL" id="MDQ0289985.1"/>
    </source>
</evidence>
<dbReference type="Pfam" id="PF06283">
    <property type="entry name" value="ThuA"/>
    <property type="match status" value="1"/>
</dbReference>
<feature type="signal peptide" evidence="1">
    <location>
        <begin position="1"/>
        <end position="22"/>
    </location>
</feature>
<evidence type="ECO:0000259" key="2">
    <source>
        <dbReference type="PROSITE" id="PS50022"/>
    </source>
</evidence>
<dbReference type="Pfam" id="PF00754">
    <property type="entry name" value="F5_F8_type_C"/>
    <property type="match status" value="2"/>
</dbReference>
<dbReference type="PANTHER" id="PTHR40469">
    <property type="entry name" value="SECRETED GLYCOSYL HYDROLASE"/>
    <property type="match status" value="1"/>
</dbReference>
<dbReference type="Pfam" id="PF13646">
    <property type="entry name" value="HEAT_2"/>
    <property type="match status" value="1"/>
</dbReference>
<dbReference type="SMART" id="SM00567">
    <property type="entry name" value="EZ_HEAT"/>
    <property type="match status" value="5"/>
</dbReference>
<dbReference type="PROSITE" id="PS50022">
    <property type="entry name" value="FA58C_3"/>
    <property type="match status" value="2"/>
</dbReference>
<feature type="domain" description="F5/8 type C" evidence="2">
    <location>
        <begin position="929"/>
        <end position="1053"/>
    </location>
</feature>
<reference evidence="3" key="1">
    <citation type="submission" date="2023-07" db="EMBL/GenBank/DDBJ databases">
        <title>Genomic Encyclopedia of Type Strains, Phase IV (KMG-IV): sequencing the most valuable type-strain genomes for metagenomic binning, comparative biology and taxonomic classification.</title>
        <authorList>
            <person name="Goeker M."/>
        </authorList>
    </citation>
    <scope>NUCLEOTIDE SEQUENCE</scope>
    <source>
        <strain evidence="3">DSM 24202</strain>
    </source>
</reference>
<dbReference type="Gene3D" id="1.25.10.10">
    <property type="entry name" value="Leucine-rich Repeat Variant"/>
    <property type="match status" value="3"/>
</dbReference>
<organism evidence="3 4">
    <name type="scientific">Oligosphaera ethanolica</name>
    <dbReference type="NCBI Taxonomy" id="760260"/>
    <lineage>
        <taxon>Bacteria</taxon>
        <taxon>Pseudomonadati</taxon>
        <taxon>Lentisphaerota</taxon>
        <taxon>Oligosphaeria</taxon>
        <taxon>Oligosphaerales</taxon>
        <taxon>Oligosphaeraceae</taxon>
        <taxon>Oligosphaera</taxon>
    </lineage>
</organism>
<accession>A0AAE3VGF8</accession>
<dbReference type="SUPFAM" id="SSF52317">
    <property type="entry name" value="Class I glutamine amidotransferase-like"/>
    <property type="match status" value="1"/>
</dbReference>
<dbReference type="EMBL" id="JAUSVL010000001">
    <property type="protein sequence ID" value="MDQ0289985.1"/>
    <property type="molecule type" value="Genomic_DNA"/>
</dbReference>
<dbReference type="RefSeq" id="WP_307261418.1">
    <property type="nucleotide sequence ID" value="NZ_JAUSVL010000001.1"/>
</dbReference>
<dbReference type="InterPro" id="IPR008979">
    <property type="entry name" value="Galactose-bd-like_sf"/>
</dbReference>
<feature type="domain" description="F5/8 type C" evidence="2">
    <location>
        <begin position="1066"/>
        <end position="1210"/>
    </location>
</feature>
<dbReference type="InterPro" id="IPR004155">
    <property type="entry name" value="PBS_lyase_HEAT"/>
</dbReference>
<protein>
    <submittedName>
        <fullName evidence="3">Type 1 glutamine amidotransferase/HEAT repeat protein</fullName>
    </submittedName>
</protein>
<sequence length="1212" mass="130173">MKHSLRIFSCVAALAAAATLCAQDNRPQPTEADIARMRAAMPANLYVKPAQPRKVLIYCETETFYHTSIPFANQALTILGEHSGAFTVTSVSTDPAVFEPENLKQFDVIVLNNNTGREPLGNVDPETLPEGPQRQAAQQRELRLRNGLLDFARNGKGVLAIHAAIDAFYKWPEYGDLLGGYFNLHPWSESVGAELVDPGHPLLRAYRGRNFRINEEIYQVKEPYSRDRQRVLMRLDTANTNMNKGDQIRRDDGDFALAWLKRYGEGRVFYLSFGHRHDTFWDPATLQVLLDAMQYCAGDVVCDDRPSSQLDDAYYQQSAATGRNRGLDAIFADLSQYRDGAADRPLRQVEALVNEAMDPAKRSDARDLATRLAALLRPASSSDLRCIALRQLSRIGGDSEIPAIASQINAAGDDEHGSCSTMALYALQRLPGAIADQALIAALPKAGAQSAAVAAVLGYRQTRAAVPAISKLLTEPEHAAAAAAALGQIGGSDAARALIAALAPSAAPLPVLLGLIELIDSISGDEQAAVAQAVLDHPAATPSLRGSAIIGLSQARGNAALPVIHNALRSDDLRLQRAAAEALVDLPEALATSAAQLNDLPPGAAALVIGAIAKARATALEDLVIQAMSHDNDDISNAAIDAVAACGSAKAVRPLADLASNGDAKQNRARRSLAFLNAAGVDDAIRTLAADNSLPEKVRAELFGAMGSRIDRASIAMLLQAAKDDNKAIRKEAIAALAIVANVSDSTALIDLIAAVDSAADRTRLEGILVAVNRRAADPAATPALLAAALGKNPPAPTRIAFLNAMGKLAHADSLPLIITDTRSDDAGVKRAAILALCDWPDTTPLANLQTLSRDQQASLAHRVLALRGYARMLAMPSKRPMRDTLAMYREAFDLVQGPQEKQSLLKGLGDLIHPDAMKMALDFRKDPDLSNEAVIAATKIMNGLSGASMKLKASHGTNSLKNALDSNRATRWTSGTHQKGDEWLEIDLGYETAIESIFLDAGDTGQDYPTEFRVFASLLPEGDWGQPVASGKGTEKQLTIKPTNAYGRYIRIEQTAQRNYFWSITRLQVNGVPEFAASSNLDRSAWKLSADKNPGALAKAIDGDTNSRWDSAGPQRPGCWFAIDLGAEYQLRSITLNATRSANDFPRGFRVDVSTDGKNWDGPVGMGHGENAITTIPLLPNKARMLKITLTDAVDPYYWSIHEIDVTGRQE</sequence>
<keyword evidence="4" id="KW-1185">Reference proteome</keyword>
<dbReference type="InterPro" id="IPR016024">
    <property type="entry name" value="ARM-type_fold"/>
</dbReference>
<evidence type="ECO:0000313" key="4">
    <source>
        <dbReference type="Proteomes" id="UP001238163"/>
    </source>
</evidence>
<keyword evidence="3" id="KW-0315">Glutamine amidotransferase</keyword>
<dbReference type="Gene3D" id="2.60.120.260">
    <property type="entry name" value="Galactose-binding domain-like"/>
    <property type="match status" value="2"/>
</dbReference>
<gene>
    <name evidence="3" type="ORF">J3R75_002092</name>
</gene>
<dbReference type="InterPro" id="IPR011989">
    <property type="entry name" value="ARM-like"/>
</dbReference>
<comment type="caution">
    <text evidence="3">The sequence shown here is derived from an EMBL/GenBank/DDBJ whole genome shotgun (WGS) entry which is preliminary data.</text>
</comment>
<dbReference type="InterPro" id="IPR000421">
    <property type="entry name" value="FA58C"/>
</dbReference>
<dbReference type="InterPro" id="IPR029062">
    <property type="entry name" value="Class_I_gatase-like"/>
</dbReference>